<keyword evidence="4" id="KW-0378">Hydrolase</keyword>
<dbReference type="CDD" id="cd08071">
    <property type="entry name" value="MPN_DUF2466"/>
    <property type="match status" value="1"/>
</dbReference>
<dbReference type="Pfam" id="PF20582">
    <property type="entry name" value="UPF0758_N"/>
    <property type="match status" value="1"/>
</dbReference>
<protein>
    <submittedName>
        <fullName evidence="9">DNA repair protein RadC</fullName>
    </submittedName>
</protein>
<evidence type="ECO:0000256" key="2">
    <source>
        <dbReference type="ARBA" id="ARBA00022670"/>
    </source>
</evidence>
<keyword evidence="2" id="KW-0645">Protease</keyword>
<sequence>MAMIKDLPAAEKPREKGLQFGMRALSTPELLAILIRTGTKGRSAVDTAGDLLKKAGSVAGVSAMSVPELTRISGIGKVKALEIVAAMELSRRVALERVSQGSILDTPERLFHWLQKEIGSSMQENFLVVYLDAGLHLISYRVLFTGSLNDARVYPREVFKEALLANSSAFMMVHNHPSGSLVPSGADLSLTKLMCETSRMMGVAVIDHIIVTANGYYSFAAEGLLKDAMDETCA</sequence>
<name>A0AB35U351_9FIRM</name>
<evidence type="ECO:0000256" key="1">
    <source>
        <dbReference type="ARBA" id="ARBA00010243"/>
    </source>
</evidence>
<dbReference type="InterPro" id="IPR020891">
    <property type="entry name" value="UPF0758_CS"/>
</dbReference>
<evidence type="ECO:0000256" key="5">
    <source>
        <dbReference type="ARBA" id="ARBA00022833"/>
    </source>
</evidence>
<dbReference type="PROSITE" id="PS01302">
    <property type="entry name" value="UPF0758"/>
    <property type="match status" value="1"/>
</dbReference>
<dbReference type="InterPro" id="IPR025657">
    <property type="entry name" value="RadC_JAB"/>
</dbReference>
<dbReference type="InterPro" id="IPR046778">
    <property type="entry name" value="UPF0758_N"/>
</dbReference>
<keyword evidence="3" id="KW-0479">Metal-binding</keyword>
<evidence type="ECO:0000256" key="3">
    <source>
        <dbReference type="ARBA" id="ARBA00022723"/>
    </source>
</evidence>
<dbReference type="NCBIfam" id="NF000642">
    <property type="entry name" value="PRK00024.1"/>
    <property type="match status" value="1"/>
</dbReference>
<proteinExistence type="inferred from homology"/>
<keyword evidence="10" id="KW-1185">Reference proteome</keyword>
<dbReference type="RefSeq" id="WP_370595801.1">
    <property type="nucleotide sequence ID" value="NZ_JALBUR010000007.1"/>
</dbReference>
<comment type="caution">
    <text evidence="9">The sequence shown here is derived from an EMBL/GenBank/DDBJ whole genome shotgun (WGS) entry which is preliminary data.</text>
</comment>
<dbReference type="AlphaFoldDB" id="A0AB35U351"/>
<evidence type="ECO:0000256" key="6">
    <source>
        <dbReference type="ARBA" id="ARBA00023049"/>
    </source>
</evidence>
<dbReference type="PROSITE" id="PS50249">
    <property type="entry name" value="MPN"/>
    <property type="match status" value="1"/>
</dbReference>
<keyword evidence="6" id="KW-0482">Metalloprotease</keyword>
<dbReference type="InterPro" id="IPR001405">
    <property type="entry name" value="UPF0758"/>
</dbReference>
<dbReference type="GO" id="GO:0008237">
    <property type="term" value="F:metallopeptidase activity"/>
    <property type="evidence" value="ECO:0007669"/>
    <property type="project" value="UniProtKB-KW"/>
</dbReference>
<dbReference type="Gene3D" id="1.10.150.20">
    <property type="entry name" value="5' to 3' exonuclease, C-terminal subdomain"/>
    <property type="match status" value="1"/>
</dbReference>
<feature type="domain" description="MPN" evidence="8">
    <location>
        <begin position="103"/>
        <end position="225"/>
    </location>
</feature>
<dbReference type="EMBL" id="JALBUR010000007">
    <property type="protein sequence ID" value="MDX8419349.1"/>
    <property type="molecule type" value="Genomic_DNA"/>
</dbReference>
<organism evidence="9 10">
    <name type="scientific">Grylomicrobium aquisgranensis</name>
    <dbReference type="NCBI Taxonomy" id="2926318"/>
    <lineage>
        <taxon>Bacteria</taxon>
        <taxon>Bacillati</taxon>
        <taxon>Bacillota</taxon>
        <taxon>Erysipelotrichia</taxon>
        <taxon>Erysipelotrichales</taxon>
        <taxon>Erysipelotrichaceae</taxon>
        <taxon>Grylomicrobium</taxon>
    </lineage>
</organism>
<dbReference type="InterPro" id="IPR037518">
    <property type="entry name" value="MPN"/>
</dbReference>
<comment type="similarity">
    <text evidence="1 7">Belongs to the UPF0758 family.</text>
</comment>
<dbReference type="SUPFAM" id="SSF47781">
    <property type="entry name" value="RuvA domain 2-like"/>
    <property type="match status" value="1"/>
</dbReference>
<dbReference type="PANTHER" id="PTHR30471:SF3">
    <property type="entry name" value="UPF0758 PROTEIN YEES-RELATED"/>
    <property type="match status" value="1"/>
</dbReference>
<evidence type="ECO:0000256" key="4">
    <source>
        <dbReference type="ARBA" id="ARBA00022801"/>
    </source>
</evidence>
<gene>
    <name evidence="9" type="primary">radC</name>
    <name evidence="9" type="ORF">MOZ60_04480</name>
</gene>
<reference evidence="9 10" key="1">
    <citation type="submission" date="2022-03" db="EMBL/GenBank/DDBJ databases">
        <title>Novel taxa within the pig intestine.</title>
        <authorList>
            <person name="Wylensek D."/>
            <person name="Bishof K."/>
            <person name="Afrizal A."/>
            <person name="Clavel T."/>
        </authorList>
    </citation>
    <scope>NUCLEOTIDE SEQUENCE [LARGE SCALE GENOMIC DNA]</scope>
    <source>
        <strain evidence="9 10">CLA-KB-P133</strain>
    </source>
</reference>
<dbReference type="NCBIfam" id="TIGR00608">
    <property type="entry name" value="radc"/>
    <property type="match status" value="1"/>
</dbReference>
<dbReference type="Pfam" id="PF04002">
    <property type="entry name" value="RadC"/>
    <property type="match status" value="1"/>
</dbReference>
<dbReference type="InterPro" id="IPR010994">
    <property type="entry name" value="RuvA_2-like"/>
</dbReference>
<dbReference type="Proteomes" id="UP001286174">
    <property type="component" value="Unassembled WGS sequence"/>
</dbReference>
<evidence type="ECO:0000313" key="9">
    <source>
        <dbReference type="EMBL" id="MDX8419349.1"/>
    </source>
</evidence>
<dbReference type="Gene3D" id="3.40.140.10">
    <property type="entry name" value="Cytidine Deaminase, domain 2"/>
    <property type="match status" value="1"/>
</dbReference>
<accession>A0AB35U351</accession>
<evidence type="ECO:0000313" key="10">
    <source>
        <dbReference type="Proteomes" id="UP001286174"/>
    </source>
</evidence>
<keyword evidence="5" id="KW-0862">Zinc</keyword>
<dbReference type="GO" id="GO:0046872">
    <property type="term" value="F:metal ion binding"/>
    <property type="evidence" value="ECO:0007669"/>
    <property type="project" value="UniProtKB-KW"/>
</dbReference>
<evidence type="ECO:0000256" key="7">
    <source>
        <dbReference type="RuleBase" id="RU003797"/>
    </source>
</evidence>
<evidence type="ECO:0000259" key="8">
    <source>
        <dbReference type="PROSITE" id="PS50249"/>
    </source>
</evidence>
<dbReference type="GO" id="GO:0006508">
    <property type="term" value="P:proteolysis"/>
    <property type="evidence" value="ECO:0007669"/>
    <property type="project" value="UniProtKB-KW"/>
</dbReference>
<dbReference type="PANTHER" id="PTHR30471">
    <property type="entry name" value="DNA REPAIR PROTEIN RADC"/>
    <property type="match status" value="1"/>
</dbReference>